<dbReference type="AlphaFoldDB" id="A0A8I7BHQ9"/>
<dbReference type="PANTHER" id="PTHR35545:SF35">
    <property type="entry name" value="F-BOX DOMAIN-CONTAINING PROTEIN"/>
    <property type="match status" value="1"/>
</dbReference>
<feature type="domain" description="F-box" evidence="1">
    <location>
        <begin position="17"/>
        <end position="67"/>
    </location>
</feature>
<accession>A0A8I7BHQ9</accession>
<evidence type="ECO:0000259" key="1">
    <source>
        <dbReference type="PROSITE" id="PS50181"/>
    </source>
</evidence>
<organism evidence="2 3">
    <name type="scientific">Hordeum vulgare subsp. vulgare</name>
    <name type="common">Domesticated barley</name>
    <dbReference type="NCBI Taxonomy" id="112509"/>
    <lineage>
        <taxon>Eukaryota</taxon>
        <taxon>Viridiplantae</taxon>
        <taxon>Streptophyta</taxon>
        <taxon>Embryophyta</taxon>
        <taxon>Tracheophyta</taxon>
        <taxon>Spermatophyta</taxon>
        <taxon>Magnoliopsida</taxon>
        <taxon>Liliopsida</taxon>
        <taxon>Poales</taxon>
        <taxon>Poaceae</taxon>
        <taxon>BOP clade</taxon>
        <taxon>Pooideae</taxon>
        <taxon>Triticodae</taxon>
        <taxon>Triticeae</taxon>
        <taxon>Hordeinae</taxon>
        <taxon>Hordeum</taxon>
    </lineage>
</organism>
<dbReference type="EnsemblPlants" id="HORVU.MOREX.r3.6HG0626560.1">
    <property type="protein sequence ID" value="HORVU.MOREX.r3.6HG0626560.1.CDS1"/>
    <property type="gene ID" value="HORVU.MOREX.r3.6HG0626560"/>
</dbReference>
<dbReference type="InterPro" id="IPR032675">
    <property type="entry name" value="LRR_dom_sf"/>
</dbReference>
<dbReference type="SUPFAM" id="SSF81383">
    <property type="entry name" value="F-box domain"/>
    <property type="match status" value="1"/>
</dbReference>
<evidence type="ECO:0000313" key="2">
    <source>
        <dbReference type="EnsemblPlants" id="HORVU.MOREX.r3.6HG0626560.1.CDS1"/>
    </source>
</evidence>
<dbReference type="Pfam" id="PF00646">
    <property type="entry name" value="F-box"/>
    <property type="match status" value="1"/>
</dbReference>
<dbReference type="InterPro" id="IPR036047">
    <property type="entry name" value="F-box-like_dom_sf"/>
</dbReference>
<dbReference type="InterPro" id="IPR001810">
    <property type="entry name" value="F-box_dom"/>
</dbReference>
<protein>
    <recommendedName>
        <fullName evidence="1">F-box domain-containing protein</fullName>
    </recommendedName>
</protein>
<name>A0A8I7BHQ9_HORVV</name>
<sequence>MPMLRRLRPRTATAGGEDRLSALPDDLIRLIVGRLDTRTALSTAALARRWAHITRDLPELDFRISDLLPPEYHRTVSLRRRNMPRDTFLAEMLDRLIACCEIETIAAFVDGIAGFLEADGGPADGDARRRAKTLRLEFFQTHDGGYFVDRLIATAVGAWGVQDLEVVARQASCNVLQSPPYRFPHDHDCLKDGLRRLTLGNYCTLPPLHSYNALTTLVLRDMAASTPVSVYERVFTECTRLQVLHLISCCCAQDHVVVDAPCSEIRVLILDQCNFMTVELRHLPMLVSLACCLTETYRIVFGSVPSLMHTNLTFAAESWIVPKWSTDYFDHYIIGMSPTMTNLILRFTGLRRWMVPTPPANPLLNLKRLLVADLPTNWNITWPRGLLLAAPSLEVLHIHVPCSEEEPAYGSLEMTSLEALRRHHCLKELAITGFLQRHIWFLKYLVSVCTSLQRVILLKDDGHVRYNGLWDWEMVRQQACPWSNDDEMVVRRIIESGCRPLIELSVG</sequence>
<keyword evidence="3" id="KW-1185">Reference proteome</keyword>
<evidence type="ECO:0000313" key="3">
    <source>
        <dbReference type="Proteomes" id="UP000011116"/>
    </source>
</evidence>
<dbReference type="PROSITE" id="PS50181">
    <property type="entry name" value="FBOX"/>
    <property type="match status" value="1"/>
</dbReference>
<proteinExistence type="predicted"/>
<reference evidence="2" key="3">
    <citation type="submission" date="2022-01" db="UniProtKB">
        <authorList>
            <consortium name="EnsemblPlants"/>
        </authorList>
    </citation>
    <scope>IDENTIFICATION</scope>
    <source>
        <strain evidence="2">subsp. vulgare</strain>
    </source>
</reference>
<dbReference type="Proteomes" id="UP000011116">
    <property type="component" value="Chromosome 6H"/>
</dbReference>
<reference evidence="3" key="1">
    <citation type="journal article" date="2012" name="Nature">
        <title>A physical, genetic and functional sequence assembly of the barley genome.</title>
        <authorList>
            <consortium name="The International Barley Genome Sequencing Consortium"/>
            <person name="Mayer K.F."/>
            <person name="Waugh R."/>
            <person name="Brown J.W."/>
            <person name="Schulman A."/>
            <person name="Langridge P."/>
            <person name="Platzer M."/>
            <person name="Fincher G.B."/>
            <person name="Muehlbauer G.J."/>
            <person name="Sato K."/>
            <person name="Close T.J."/>
            <person name="Wise R.P."/>
            <person name="Stein N."/>
        </authorList>
    </citation>
    <scope>NUCLEOTIDE SEQUENCE [LARGE SCALE GENOMIC DNA]</scope>
    <source>
        <strain evidence="3">cv. Morex</strain>
    </source>
</reference>
<dbReference type="Gramene" id="HORVU.MOREX.r3.6HG0626560.1">
    <property type="protein sequence ID" value="HORVU.MOREX.r3.6HG0626560.1.CDS1"/>
    <property type="gene ID" value="HORVU.MOREX.r3.6HG0626560"/>
</dbReference>
<dbReference type="PANTHER" id="PTHR35545">
    <property type="entry name" value="F-BOX DOMAIN-CONTAINING PROTEIN"/>
    <property type="match status" value="1"/>
</dbReference>
<dbReference type="Gene3D" id="3.80.10.10">
    <property type="entry name" value="Ribonuclease Inhibitor"/>
    <property type="match status" value="1"/>
</dbReference>
<dbReference type="SUPFAM" id="SSF52058">
    <property type="entry name" value="L domain-like"/>
    <property type="match status" value="1"/>
</dbReference>
<reference evidence="2" key="2">
    <citation type="submission" date="2020-10" db="EMBL/GenBank/DDBJ databases">
        <authorList>
            <person name="Scholz U."/>
            <person name="Mascher M."/>
            <person name="Fiebig A."/>
        </authorList>
    </citation>
    <scope>NUCLEOTIDE SEQUENCE [LARGE SCALE GENOMIC DNA]</scope>
    <source>
        <strain evidence="2">cv. Morex</strain>
    </source>
</reference>